<dbReference type="PANTHER" id="PTHR42756">
    <property type="entry name" value="TRANSCRIPTIONAL REGULATOR, MARR"/>
    <property type="match status" value="1"/>
</dbReference>
<dbReference type="Gene3D" id="1.10.10.10">
    <property type="entry name" value="Winged helix-like DNA-binding domain superfamily/Winged helix DNA-binding domain"/>
    <property type="match status" value="1"/>
</dbReference>
<dbReference type="PANTHER" id="PTHR42756:SF1">
    <property type="entry name" value="TRANSCRIPTIONAL REPRESSOR OF EMRAB OPERON"/>
    <property type="match status" value="1"/>
</dbReference>
<dbReference type="GO" id="GO:0003677">
    <property type="term" value="F:DNA binding"/>
    <property type="evidence" value="ECO:0007669"/>
    <property type="project" value="UniProtKB-KW"/>
</dbReference>
<dbReference type="Proteomes" id="UP000242763">
    <property type="component" value="Unassembled WGS sequence"/>
</dbReference>
<evidence type="ECO:0000256" key="1">
    <source>
        <dbReference type="ARBA" id="ARBA00023015"/>
    </source>
</evidence>
<dbReference type="Pfam" id="PF12802">
    <property type="entry name" value="MarR_2"/>
    <property type="match status" value="1"/>
</dbReference>
<dbReference type="STRING" id="1121003.SAMN03080618_00384"/>
<dbReference type="SMART" id="SM00347">
    <property type="entry name" value="HTH_MARR"/>
    <property type="match status" value="1"/>
</dbReference>
<dbReference type="SUPFAM" id="SSF46785">
    <property type="entry name" value="Winged helix' DNA-binding domain"/>
    <property type="match status" value="1"/>
</dbReference>
<dbReference type="GO" id="GO:0003700">
    <property type="term" value="F:DNA-binding transcription factor activity"/>
    <property type="evidence" value="ECO:0007669"/>
    <property type="project" value="InterPro"/>
</dbReference>
<evidence type="ECO:0000259" key="4">
    <source>
        <dbReference type="PROSITE" id="PS50995"/>
    </source>
</evidence>
<evidence type="ECO:0000256" key="2">
    <source>
        <dbReference type="ARBA" id="ARBA00023125"/>
    </source>
</evidence>
<evidence type="ECO:0000313" key="5">
    <source>
        <dbReference type="EMBL" id="SFI42688.1"/>
    </source>
</evidence>
<keyword evidence="1" id="KW-0805">Transcription regulation</keyword>
<feature type="domain" description="HTH marR-type" evidence="4">
    <location>
        <begin position="21"/>
        <end position="153"/>
    </location>
</feature>
<dbReference type="InterPro" id="IPR036388">
    <property type="entry name" value="WH-like_DNA-bd_sf"/>
</dbReference>
<name>A0A1I3I3W2_9HYPH</name>
<dbReference type="PROSITE" id="PS50995">
    <property type="entry name" value="HTH_MARR_2"/>
    <property type="match status" value="1"/>
</dbReference>
<sequence length="173" mass="18218">MAPEMILDLNVVPALVEADEAKALEKAIRRVVRAHDLQSRALVKASGLTSAQLIILKGVAEMGEVTSSALSEYADISAATAVTVLDNLEARGLVARYRSGRDRRIVHVRLTERGIASLTSAPPALGAAFAERFGQLSAEERQLAVAAASQLADLLSGAGVYKAEASVETLELP</sequence>
<dbReference type="InterPro" id="IPR036390">
    <property type="entry name" value="WH_DNA-bd_sf"/>
</dbReference>
<accession>A0A1I3I3W2</accession>
<protein>
    <submittedName>
        <fullName evidence="5">DNA-binding transcriptional regulator, MarR family</fullName>
    </submittedName>
</protein>
<keyword evidence="3" id="KW-0804">Transcription</keyword>
<evidence type="ECO:0000256" key="3">
    <source>
        <dbReference type="ARBA" id="ARBA00023163"/>
    </source>
</evidence>
<keyword evidence="6" id="KW-1185">Reference proteome</keyword>
<reference evidence="6" key="1">
    <citation type="submission" date="2016-10" db="EMBL/GenBank/DDBJ databases">
        <authorList>
            <person name="Varghese N."/>
            <person name="Submissions S."/>
        </authorList>
    </citation>
    <scope>NUCLEOTIDE SEQUENCE [LARGE SCALE GENOMIC DNA]</scope>
    <source>
        <strain evidence="6">DSM 21857</strain>
    </source>
</reference>
<proteinExistence type="predicted"/>
<dbReference type="PRINTS" id="PR00598">
    <property type="entry name" value="HTHMARR"/>
</dbReference>
<keyword evidence="2 5" id="KW-0238">DNA-binding</keyword>
<dbReference type="EMBL" id="FORF01000002">
    <property type="protein sequence ID" value="SFI42688.1"/>
    <property type="molecule type" value="Genomic_DNA"/>
</dbReference>
<dbReference type="InterPro" id="IPR000835">
    <property type="entry name" value="HTH_MarR-typ"/>
</dbReference>
<organism evidence="5 6">
    <name type="scientific">Aquamicrobium aerolatum DSM 21857</name>
    <dbReference type="NCBI Taxonomy" id="1121003"/>
    <lineage>
        <taxon>Bacteria</taxon>
        <taxon>Pseudomonadati</taxon>
        <taxon>Pseudomonadota</taxon>
        <taxon>Alphaproteobacteria</taxon>
        <taxon>Hyphomicrobiales</taxon>
        <taxon>Phyllobacteriaceae</taxon>
        <taxon>Aerobium</taxon>
    </lineage>
</organism>
<gene>
    <name evidence="5" type="ORF">SAMN03080618_00384</name>
</gene>
<dbReference type="AlphaFoldDB" id="A0A1I3I3W2"/>
<evidence type="ECO:0000313" key="6">
    <source>
        <dbReference type="Proteomes" id="UP000242763"/>
    </source>
</evidence>